<reference evidence="1" key="1">
    <citation type="submission" date="2018-05" db="EMBL/GenBank/DDBJ databases">
        <authorList>
            <person name="Lanie J.A."/>
            <person name="Ng W.-L."/>
            <person name="Kazmierczak K.M."/>
            <person name="Andrzejewski T.M."/>
            <person name="Davidsen T.M."/>
            <person name="Wayne K.J."/>
            <person name="Tettelin H."/>
            <person name="Glass J.I."/>
            <person name="Rusch D."/>
            <person name="Podicherti R."/>
            <person name="Tsui H.-C.T."/>
            <person name="Winkler M.E."/>
        </authorList>
    </citation>
    <scope>NUCLEOTIDE SEQUENCE</scope>
</reference>
<protein>
    <submittedName>
        <fullName evidence="1">Uncharacterized protein</fullName>
    </submittedName>
</protein>
<dbReference type="AlphaFoldDB" id="A0A382P6N5"/>
<sequence>MNNIKNVKRTVGKDLLLVLALSLMLLPNSLHATTITTIDDRWLGWVGCWSPKEVQQTGQENLASLCVVNSEETNALEILTIVNGSIVERRAVGLNGARKEITSEDCSGTEAFTFSDDGRHIFLQTELLCDGGQRKETGIMSMTSPQEWLEVRAIGMGGQTIPWVLRYGIASEDVFQAAGVEEIVTRNTRLARLAFIAPLTLANVVEAGTR</sequence>
<evidence type="ECO:0000313" key="1">
    <source>
        <dbReference type="EMBL" id="SVC67602.1"/>
    </source>
</evidence>
<gene>
    <name evidence="1" type="ORF">METZ01_LOCUS320456</name>
</gene>
<organism evidence="1">
    <name type="scientific">marine metagenome</name>
    <dbReference type="NCBI Taxonomy" id="408172"/>
    <lineage>
        <taxon>unclassified sequences</taxon>
        <taxon>metagenomes</taxon>
        <taxon>ecological metagenomes</taxon>
    </lineage>
</organism>
<feature type="non-terminal residue" evidence="1">
    <location>
        <position position="210"/>
    </location>
</feature>
<name>A0A382P6N5_9ZZZZ</name>
<dbReference type="EMBL" id="UINC01104454">
    <property type="protein sequence ID" value="SVC67602.1"/>
    <property type="molecule type" value="Genomic_DNA"/>
</dbReference>
<proteinExistence type="predicted"/>
<accession>A0A382P6N5</accession>